<keyword evidence="12 14" id="KW-0472">Membrane</keyword>
<feature type="transmembrane region" description="Helical" evidence="14">
    <location>
        <begin position="202"/>
        <end position="220"/>
    </location>
</feature>
<dbReference type="PANTHER" id="PTHR43520:SF8">
    <property type="entry name" value="P-TYPE CU(+) TRANSPORTER"/>
    <property type="match status" value="1"/>
</dbReference>
<dbReference type="SUPFAM" id="SSF81653">
    <property type="entry name" value="Calcium ATPase, transduction domain A"/>
    <property type="match status" value="1"/>
</dbReference>
<dbReference type="SUPFAM" id="SSF55008">
    <property type="entry name" value="HMA, heavy metal-associated domain"/>
    <property type="match status" value="2"/>
</dbReference>
<keyword evidence="7" id="KW-0406">Ion transport</keyword>
<dbReference type="SUPFAM" id="SSF56784">
    <property type="entry name" value="HAD-like"/>
    <property type="match status" value="1"/>
</dbReference>
<dbReference type="PROSITE" id="PS00154">
    <property type="entry name" value="ATPASE_E1_E2"/>
    <property type="match status" value="1"/>
</dbReference>
<sequence length="924" mass="97365">MKQYNVTGMSCAACQTRVEKAVNAVEGVDSCAVSLLTNSMGVEGSARPEDIIAAVEAAGYGVSIKGSSDSKSSISNADDSLEDKETPKMKKRLIASIAILIPLMYVSMGHMLWDWPLPPFLDGNHVAMGLYQLLLSGLVMVINQKFFISGFKGLIHRSPNMDTLVALGATASYAYSVWALFAMTGTVLNGDTDKTMYYMNQFYFEAAAMILTLITVGKMLEARSKGKTTNALKGLMDLSPKTAVVIRNNTETKVPIEEVKVGDRFVVRPGDSIPVDGRVVEGESAVNESALTGESVPVEKGLGDTVSAATINTSGYMVCEATRVGEDTTLSAIIKMVSDAAATKAPIAKIADKVSGIFVPAVISIAVITFIAWLIAGQTVGYAIARAVSVLVISCPCALGLATPVAIMVGNGVAAKTGVLFKTAASLEQAGRTQIIALDKTGTITTGQMKVTDIIPVSGIADKELLTVAYALESKSEHPISKAVTQYALEKEIELFETTDFEALSGKGLKAKLGGEEICGGNLAYIKSIVDSVGNTDRVGNTDNTGNTDGAGMTDSTGVAGSSTKAPLEDEIAKASQNLASEGKTPIFFAKGENLLGIIGVSDVIKEDSHKAIEELKNMGIHTVMLTGDNEITAAAIAKQAGVDEVVASVKPDGKEAVIRQLMKHGTTTMVGDGINDAPALTSADLGIAIGAGTDVAIDAADVVLMKSSISDVAAAIRISRSTLRNIHENLFWAFFYNVLGIPLAAGCYVAAFGWELNPIFGAAAMGLSSFCVVSNALRLNWIKPYDSARDKKGKNSITGNLIQKENSSENSDQVKNEIANKVKNETSKVENNEISKETDVILKNNTDENRKEETIMKITVNGMMCGHCEAHVKKALEAINGIDLAVASHNDNLVEITTSGDVEESAIKAAVEEAGYEYAGIVG</sequence>
<dbReference type="NCBIfam" id="TIGR01525">
    <property type="entry name" value="ATPase-IB_hvy"/>
    <property type="match status" value="1"/>
</dbReference>
<dbReference type="SFLD" id="SFLDS00003">
    <property type="entry name" value="Haloacid_Dehalogenase"/>
    <property type="match status" value="1"/>
</dbReference>
<keyword evidence="14" id="KW-1003">Cell membrane</keyword>
<evidence type="ECO:0000256" key="12">
    <source>
        <dbReference type="ARBA" id="ARBA00023136"/>
    </source>
</evidence>
<dbReference type="GO" id="GO:0055070">
    <property type="term" value="P:copper ion homeostasis"/>
    <property type="evidence" value="ECO:0007669"/>
    <property type="project" value="TreeGrafter"/>
</dbReference>
<comment type="subcellular location">
    <subcellularLocation>
        <location evidence="1">Cell membrane</location>
        <topology evidence="1">Multi-pass membrane protein</topology>
    </subcellularLocation>
</comment>
<dbReference type="GO" id="GO:0140581">
    <property type="term" value="F:P-type monovalent copper transporter activity"/>
    <property type="evidence" value="ECO:0007669"/>
    <property type="project" value="UniProtKB-EC"/>
</dbReference>
<dbReference type="InterPro" id="IPR044492">
    <property type="entry name" value="P_typ_ATPase_HD_dom"/>
</dbReference>
<gene>
    <name evidence="17" type="ORF">SAMN02745229_03361</name>
</gene>
<dbReference type="InterPro" id="IPR023299">
    <property type="entry name" value="ATPase_P-typ_cyto_dom_N"/>
</dbReference>
<dbReference type="Gene3D" id="2.70.150.10">
    <property type="entry name" value="Calcium-transporting ATPase, cytoplasmic transduction domain A"/>
    <property type="match status" value="1"/>
</dbReference>
<evidence type="ECO:0000256" key="6">
    <source>
        <dbReference type="ARBA" id="ARBA00022741"/>
    </source>
</evidence>
<dbReference type="PROSITE" id="PS01047">
    <property type="entry name" value="HMA_1"/>
    <property type="match status" value="2"/>
</dbReference>
<dbReference type="GO" id="GO:0005886">
    <property type="term" value="C:plasma membrane"/>
    <property type="evidence" value="ECO:0007669"/>
    <property type="project" value="UniProtKB-SubCell"/>
</dbReference>
<reference evidence="18" key="1">
    <citation type="submission" date="2016-11" db="EMBL/GenBank/DDBJ databases">
        <authorList>
            <person name="Varghese N."/>
            <person name="Submissions S."/>
        </authorList>
    </citation>
    <scope>NUCLEOTIDE SEQUENCE [LARGE SCALE GENOMIC DNA]</scope>
    <source>
        <strain evidence="18">DSM 3071</strain>
    </source>
</reference>
<dbReference type="SFLD" id="SFLDF00027">
    <property type="entry name" value="p-type_atpase"/>
    <property type="match status" value="1"/>
</dbReference>
<keyword evidence="7" id="KW-0813">Transport</keyword>
<dbReference type="STRING" id="1121131.SAMN02745229_03361"/>
<dbReference type="InterPro" id="IPR018303">
    <property type="entry name" value="ATPase_P-typ_P_site"/>
</dbReference>
<dbReference type="EC" id="7.2.2.8" evidence="3"/>
<keyword evidence="11" id="KW-0186">Copper</keyword>
<dbReference type="SUPFAM" id="SSF81660">
    <property type="entry name" value="Metal cation-transporting ATPase, ATP-binding domain N"/>
    <property type="match status" value="1"/>
</dbReference>
<dbReference type="EMBL" id="FQXK01000035">
    <property type="protein sequence ID" value="SHI62196.1"/>
    <property type="molecule type" value="Genomic_DNA"/>
</dbReference>
<dbReference type="SUPFAM" id="SSF81665">
    <property type="entry name" value="Calcium ATPase, transmembrane domain M"/>
    <property type="match status" value="1"/>
</dbReference>
<evidence type="ECO:0000313" key="17">
    <source>
        <dbReference type="EMBL" id="SHI62196.1"/>
    </source>
</evidence>
<dbReference type="GeneID" id="89511858"/>
<feature type="transmembrane region" description="Helical" evidence="14">
    <location>
        <begin position="760"/>
        <end position="782"/>
    </location>
</feature>
<comment type="catalytic activity">
    <reaction evidence="13">
        <text>Cu(+)(in) + ATP + H2O = Cu(+)(out) + ADP + phosphate + H(+)</text>
        <dbReference type="Rhea" id="RHEA:25792"/>
        <dbReference type="ChEBI" id="CHEBI:15377"/>
        <dbReference type="ChEBI" id="CHEBI:15378"/>
        <dbReference type="ChEBI" id="CHEBI:30616"/>
        <dbReference type="ChEBI" id="CHEBI:43474"/>
        <dbReference type="ChEBI" id="CHEBI:49552"/>
        <dbReference type="ChEBI" id="CHEBI:456216"/>
        <dbReference type="EC" id="7.2.2.8"/>
    </reaction>
</comment>
<dbReference type="Gene3D" id="3.30.70.100">
    <property type="match status" value="2"/>
</dbReference>
<keyword evidence="10 14" id="KW-1133">Transmembrane helix</keyword>
<feature type="transmembrane region" description="Helical" evidence="14">
    <location>
        <begin position="164"/>
        <end position="182"/>
    </location>
</feature>
<dbReference type="InterPro" id="IPR059000">
    <property type="entry name" value="ATPase_P-type_domA"/>
</dbReference>
<evidence type="ECO:0000256" key="9">
    <source>
        <dbReference type="ARBA" id="ARBA00022967"/>
    </source>
</evidence>
<dbReference type="Pfam" id="PF00122">
    <property type="entry name" value="E1-E2_ATPase"/>
    <property type="match status" value="1"/>
</dbReference>
<dbReference type="Pfam" id="PF00403">
    <property type="entry name" value="HMA"/>
    <property type="match status" value="2"/>
</dbReference>
<dbReference type="InterPro" id="IPR023298">
    <property type="entry name" value="ATPase_P-typ_TM_dom_sf"/>
</dbReference>
<evidence type="ECO:0000256" key="14">
    <source>
        <dbReference type="RuleBase" id="RU362081"/>
    </source>
</evidence>
<keyword evidence="4 14" id="KW-0812">Transmembrane</keyword>
<dbReference type="PRINTS" id="PR00943">
    <property type="entry name" value="CUATPASE"/>
</dbReference>
<keyword evidence="7" id="KW-0187">Copper transport</keyword>
<evidence type="ECO:0000256" key="5">
    <source>
        <dbReference type="ARBA" id="ARBA00022723"/>
    </source>
</evidence>
<dbReference type="InterPro" id="IPR036163">
    <property type="entry name" value="HMA_dom_sf"/>
</dbReference>
<name>A0A1M6CMG8_BUTFI</name>
<dbReference type="PANTHER" id="PTHR43520">
    <property type="entry name" value="ATP7, ISOFORM B"/>
    <property type="match status" value="1"/>
</dbReference>
<evidence type="ECO:0000256" key="11">
    <source>
        <dbReference type="ARBA" id="ARBA00023008"/>
    </source>
</evidence>
<dbReference type="InterPro" id="IPR001757">
    <property type="entry name" value="P_typ_ATPase"/>
</dbReference>
<organism evidence="17 18">
    <name type="scientific">Butyrivibrio fibrisolvens DSM 3071</name>
    <dbReference type="NCBI Taxonomy" id="1121131"/>
    <lineage>
        <taxon>Bacteria</taxon>
        <taxon>Bacillati</taxon>
        <taxon>Bacillota</taxon>
        <taxon>Clostridia</taxon>
        <taxon>Lachnospirales</taxon>
        <taxon>Lachnospiraceae</taxon>
        <taxon>Butyrivibrio</taxon>
    </lineage>
</organism>
<feature type="region of interest" description="Disordered" evidence="15">
    <location>
        <begin position="538"/>
        <end position="564"/>
    </location>
</feature>
<feature type="transmembrane region" description="Helical" evidence="14">
    <location>
        <begin position="93"/>
        <end position="113"/>
    </location>
</feature>
<feature type="transmembrane region" description="Helical" evidence="14">
    <location>
        <begin position="382"/>
        <end position="407"/>
    </location>
</feature>
<dbReference type="PROSITE" id="PS50846">
    <property type="entry name" value="HMA_2"/>
    <property type="match status" value="2"/>
</dbReference>
<evidence type="ECO:0000256" key="1">
    <source>
        <dbReference type="ARBA" id="ARBA00004651"/>
    </source>
</evidence>
<dbReference type="Gene3D" id="3.40.1110.10">
    <property type="entry name" value="Calcium-transporting ATPase, cytoplasmic domain N"/>
    <property type="match status" value="1"/>
</dbReference>
<feature type="transmembrane region" description="Helical" evidence="14">
    <location>
        <begin position="354"/>
        <end position="376"/>
    </location>
</feature>
<evidence type="ECO:0000256" key="13">
    <source>
        <dbReference type="ARBA" id="ARBA00049289"/>
    </source>
</evidence>
<feature type="transmembrane region" description="Helical" evidence="14">
    <location>
        <begin position="731"/>
        <end position="754"/>
    </location>
</feature>
<dbReference type="AlphaFoldDB" id="A0A1M6CMG8"/>
<evidence type="ECO:0000256" key="7">
    <source>
        <dbReference type="ARBA" id="ARBA00022796"/>
    </source>
</evidence>
<accession>A0A1M6CMG8</accession>
<dbReference type="CDD" id="cd00371">
    <property type="entry name" value="HMA"/>
    <property type="match status" value="2"/>
</dbReference>
<dbReference type="NCBIfam" id="TIGR01494">
    <property type="entry name" value="ATPase_P-type"/>
    <property type="match status" value="2"/>
</dbReference>
<dbReference type="GO" id="GO:0005507">
    <property type="term" value="F:copper ion binding"/>
    <property type="evidence" value="ECO:0007669"/>
    <property type="project" value="TreeGrafter"/>
</dbReference>
<dbReference type="Proteomes" id="UP000184278">
    <property type="component" value="Unassembled WGS sequence"/>
</dbReference>
<evidence type="ECO:0000256" key="8">
    <source>
        <dbReference type="ARBA" id="ARBA00022840"/>
    </source>
</evidence>
<comment type="similarity">
    <text evidence="2 14">Belongs to the cation transport ATPase (P-type) (TC 3.A.3) family. Type IB subfamily.</text>
</comment>
<dbReference type="GO" id="GO:0016887">
    <property type="term" value="F:ATP hydrolysis activity"/>
    <property type="evidence" value="ECO:0007669"/>
    <property type="project" value="InterPro"/>
</dbReference>
<dbReference type="InterPro" id="IPR027256">
    <property type="entry name" value="P-typ_ATPase_IB"/>
</dbReference>
<dbReference type="PRINTS" id="PR00119">
    <property type="entry name" value="CATATPASE"/>
</dbReference>
<dbReference type="InterPro" id="IPR006121">
    <property type="entry name" value="HMA_dom"/>
</dbReference>
<dbReference type="SFLD" id="SFLDG00002">
    <property type="entry name" value="C1.7:_P-type_atpase_like"/>
    <property type="match status" value="1"/>
</dbReference>
<feature type="domain" description="HMA" evidence="16">
    <location>
        <begin position="1"/>
        <end position="63"/>
    </location>
</feature>
<dbReference type="InterPro" id="IPR023214">
    <property type="entry name" value="HAD_sf"/>
</dbReference>
<dbReference type="FunFam" id="2.70.150.10:FF:000002">
    <property type="entry name" value="Copper-transporting ATPase 1, putative"/>
    <property type="match status" value="1"/>
</dbReference>
<keyword evidence="9" id="KW-1278">Translocase</keyword>
<keyword evidence="18" id="KW-1185">Reference proteome</keyword>
<dbReference type="Pfam" id="PF00702">
    <property type="entry name" value="Hydrolase"/>
    <property type="match status" value="1"/>
</dbReference>
<feature type="domain" description="HMA" evidence="16">
    <location>
        <begin position="855"/>
        <end position="920"/>
    </location>
</feature>
<evidence type="ECO:0000256" key="3">
    <source>
        <dbReference type="ARBA" id="ARBA00012517"/>
    </source>
</evidence>
<keyword evidence="6 14" id="KW-0547">Nucleotide-binding</keyword>
<evidence type="ECO:0000313" key="18">
    <source>
        <dbReference type="Proteomes" id="UP000184278"/>
    </source>
</evidence>
<dbReference type="RefSeq" id="WP_073389473.1">
    <property type="nucleotide sequence ID" value="NZ_FQXK01000035.1"/>
</dbReference>
<proteinExistence type="inferred from homology"/>
<keyword evidence="5 14" id="KW-0479">Metal-binding</keyword>
<dbReference type="InterPro" id="IPR017969">
    <property type="entry name" value="Heavy-metal-associated_CS"/>
</dbReference>
<evidence type="ECO:0000256" key="4">
    <source>
        <dbReference type="ARBA" id="ARBA00022692"/>
    </source>
</evidence>
<feature type="transmembrane region" description="Helical" evidence="14">
    <location>
        <begin position="125"/>
        <end position="143"/>
    </location>
</feature>
<keyword evidence="8 14" id="KW-0067">ATP-binding</keyword>
<dbReference type="CDD" id="cd02094">
    <property type="entry name" value="P-type_ATPase_Cu-like"/>
    <property type="match status" value="1"/>
</dbReference>
<dbReference type="Gene3D" id="3.40.50.1000">
    <property type="entry name" value="HAD superfamily/HAD-like"/>
    <property type="match status" value="1"/>
</dbReference>
<evidence type="ECO:0000256" key="2">
    <source>
        <dbReference type="ARBA" id="ARBA00006024"/>
    </source>
</evidence>
<dbReference type="GO" id="GO:0043682">
    <property type="term" value="F:P-type divalent copper transporter activity"/>
    <property type="evidence" value="ECO:0007669"/>
    <property type="project" value="TreeGrafter"/>
</dbReference>
<dbReference type="OrthoDB" id="9813266at2"/>
<dbReference type="InterPro" id="IPR036412">
    <property type="entry name" value="HAD-like_sf"/>
</dbReference>
<dbReference type="GO" id="GO:0005524">
    <property type="term" value="F:ATP binding"/>
    <property type="evidence" value="ECO:0007669"/>
    <property type="project" value="UniProtKB-UniRule"/>
</dbReference>
<evidence type="ECO:0000256" key="10">
    <source>
        <dbReference type="ARBA" id="ARBA00022989"/>
    </source>
</evidence>
<evidence type="ECO:0000259" key="16">
    <source>
        <dbReference type="PROSITE" id="PS50846"/>
    </source>
</evidence>
<protein>
    <recommendedName>
        <fullName evidence="3">P-type Cu(+) transporter</fullName>
        <ecNumber evidence="3">7.2.2.8</ecNumber>
    </recommendedName>
</protein>
<dbReference type="InterPro" id="IPR008250">
    <property type="entry name" value="ATPase_P-typ_transduc_dom_A_sf"/>
</dbReference>
<evidence type="ECO:0000256" key="15">
    <source>
        <dbReference type="SAM" id="MobiDB-lite"/>
    </source>
</evidence>